<evidence type="ECO:0000313" key="3">
    <source>
        <dbReference type="Proteomes" id="UP000681343"/>
    </source>
</evidence>
<dbReference type="RefSeq" id="WP_212818433.1">
    <property type="nucleotide sequence ID" value="NZ_AP023415.1"/>
</dbReference>
<proteinExistence type="predicted"/>
<organism evidence="2 3">
    <name type="scientific">Vescimonas fastidiosa</name>
    <dbReference type="NCBI Taxonomy" id="2714353"/>
    <lineage>
        <taxon>Bacteria</taxon>
        <taxon>Bacillati</taxon>
        <taxon>Bacillota</taxon>
        <taxon>Clostridia</taxon>
        <taxon>Eubacteriales</taxon>
        <taxon>Oscillospiraceae</taxon>
        <taxon>Vescimonas</taxon>
    </lineage>
</organism>
<dbReference type="EMBL" id="AP023415">
    <property type="protein sequence ID" value="BCK77949.1"/>
    <property type="molecule type" value="Genomic_DNA"/>
</dbReference>
<reference evidence="2" key="1">
    <citation type="submission" date="2020-09" db="EMBL/GenBank/DDBJ databases">
        <title>New species isolated from human feces.</title>
        <authorList>
            <person name="Kitahara M."/>
            <person name="Shigeno Y."/>
            <person name="Shime M."/>
            <person name="Matsumoto Y."/>
            <person name="Nakamura S."/>
            <person name="Motooka D."/>
            <person name="Fukuoka S."/>
            <person name="Nishikawa H."/>
            <person name="Benno Y."/>
        </authorList>
    </citation>
    <scope>NUCLEOTIDE SEQUENCE</scope>
    <source>
        <strain evidence="2">MM35</strain>
    </source>
</reference>
<dbReference type="KEGG" id="vfa:MM35RIKEN_01410"/>
<name>A0A810PLS8_9FIRM</name>
<protein>
    <recommendedName>
        <fullName evidence="1">PglD N-terminal domain-containing protein</fullName>
    </recommendedName>
</protein>
<dbReference type="Gene3D" id="3.40.50.20">
    <property type="match status" value="1"/>
</dbReference>
<dbReference type="Proteomes" id="UP000681343">
    <property type="component" value="Chromosome"/>
</dbReference>
<gene>
    <name evidence="2" type="ORF">MM35RIKEN_01410</name>
</gene>
<dbReference type="AlphaFoldDB" id="A0A810PLS8"/>
<dbReference type="InterPro" id="IPR041561">
    <property type="entry name" value="PglD_N"/>
</dbReference>
<sequence length="53" mass="5778">MRKRLVIFGGGHGRAMADAALKMGYRTLAFPDDRATGRCIGFPARRREKGAAV</sequence>
<keyword evidence="3" id="KW-1185">Reference proteome</keyword>
<dbReference type="Pfam" id="PF17836">
    <property type="entry name" value="PglD_N"/>
    <property type="match status" value="1"/>
</dbReference>
<accession>A0A810PLS8</accession>
<evidence type="ECO:0000259" key="1">
    <source>
        <dbReference type="Pfam" id="PF17836"/>
    </source>
</evidence>
<feature type="domain" description="PglD N-terminal" evidence="1">
    <location>
        <begin position="5"/>
        <end position="43"/>
    </location>
</feature>
<evidence type="ECO:0000313" key="2">
    <source>
        <dbReference type="EMBL" id="BCK77949.1"/>
    </source>
</evidence>